<comment type="caution">
    <text evidence="2">The sequence shown here is derived from an EMBL/GenBank/DDBJ whole genome shotgun (WGS) entry which is preliminary data.</text>
</comment>
<dbReference type="EMBL" id="SACT01000003">
    <property type="protein sequence ID" value="RVT51539.1"/>
    <property type="molecule type" value="Genomic_DNA"/>
</dbReference>
<gene>
    <name evidence="2" type="ORF">ENE75_12010</name>
</gene>
<dbReference type="RefSeq" id="WP_128198540.1">
    <property type="nucleotide sequence ID" value="NZ_SACT01000003.1"/>
</dbReference>
<evidence type="ECO:0000256" key="1">
    <source>
        <dbReference type="SAM" id="Phobius"/>
    </source>
</evidence>
<name>A0A437JWB4_9BURK</name>
<proteinExistence type="predicted"/>
<dbReference type="AlphaFoldDB" id="A0A437JWB4"/>
<evidence type="ECO:0000313" key="2">
    <source>
        <dbReference type="EMBL" id="RVT51539.1"/>
    </source>
</evidence>
<sequence length="117" mass="13284">MRPIKDLTDAVTMPFRALFVVGICWVINAMTSPGHWWVWWVALGMGIATLVAWGRGLRTAAVLALVYFGGRWVYRRYGEQARAAFDQWVNSTQPKAGEVVRAFLQPDQRFGSEGMRH</sequence>
<evidence type="ECO:0000313" key="3">
    <source>
        <dbReference type="Proteomes" id="UP000288178"/>
    </source>
</evidence>
<reference evidence="2 3" key="1">
    <citation type="submission" date="2019-01" db="EMBL/GenBank/DDBJ databases">
        <authorList>
            <person name="Chen W.-M."/>
        </authorList>
    </citation>
    <scope>NUCLEOTIDE SEQUENCE [LARGE SCALE GENOMIC DNA]</scope>
    <source>
        <strain evidence="2 3">ICH-3</strain>
    </source>
</reference>
<keyword evidence="1" id="KW-0812">Transmembrane</keyword>
<keyword evidence="3" id="KW-1185">Reference proteome</keyword>
<dbReference type="OrthoDB" id="8527856at2"/>
<accession>A0A437JWB4</accession>
<dbReference type="Proteomes" id="UP000288178">
    <property type="component" value="Unassembled WGS sequence"/>
</dbReference>
<protein>
    <submittedName>
        <fullName evidence="2">2TM domain-containing protein</fullName>
    </submittedName>
</protein>
<keyword evidence="1" id="KW-1133">Transmembrane helix</keyword>
<organism evidence="2 3">
    <name type="scientific">Rubrivivax albus</name>
    <dbReference type="NCBI Taxonomy" id="2499835"/>
    <lineage>
        <taxon>Bacteria</taxon>
        <taxon>Pseudomonadati</taxon>
        <taxon>Pseudomonadota</taxon>
        <taxon>Betaproteobacteria</taxon>
        <taxon>Burkholderiales</taxon>
        <taxon>Sphaerotilaceae</taxon>
        <taxon>Rubrivivax</taxon>
    </lineage>
</organism>
<keyword evidence="1" id="KW-0472">Membrane</keyword>
<feature type="transmembrane region" description="Helical" evidence="1">
    <location>
        <begin position="12"/>
        <end position="31"/>
    </location>
</feature>
<feature type="transmembrane region" description="Helical" evidence="1">
    <location>
        <begin position="37"/>
        <end position="68"/>
    </location>
</feature>